<dbReference type="CDD" id="cd13432">
    <property type="entry name" value="LDT_IgD_like_2"/>
    <property type="match status" value="1"/>
</dbReference>
<sequence>MLGISGKTWARAVASVLLAVALIGGGVIIFTQRCGFGCAGDRGSAAQSTARPPTVPVTLVLAPPSGAEQVDPLAPVTVTAASGTVTEVVMVNDQGRRIDGVLTPDATVWKPVAALGYGRTYTVTATAVGAAGTPIQQTSTFSTLVPGNQTAVSLRTTGGAPLRDGQRYGIGTVVVARFDEPITDKAAAERRLVVTTSPPVQGSWYWLDDQTAHWRPPQYFSPGTTVTVEANIYGVAVGDGLYGQEDARVSFQIGDAHVAIADDNTKQVTVFDNGALVRTMPTSMGMGGSQTINGQTISFWTQRGIYTVLDKANPVIMDSSTYGLPINSRLGYREKISWATRISIDGIYLHQLDSTVWAQGNTDVSHGCLNLNAENAQWFYDFSVPGDVVEVRNTGGEPLQIWQNGDWSMPWEQWRRGSALP</sequence>
<dbReference type="Gene3D" id="2.60.40.3780">
    <property type="match status" value="1"/>
</dbReference>
<dbReference type="InterPro" id="IPR005490">
    <property type="entry name" value="LD_TPept_cat_dom"/>
</dbReference>
<evidence type="ECO:0000256" key="6">
    <source>
        <dbReference type="ARBA" id="ARBA00023316"/>
    </source>
</evidence>
<keyword evidence="4 7" id="KW-0573">Peptidoglycan synthesis</keyword>
<keyword evidence="5" id="KW-0012">Acyltransferase</keyword>
<dbReference type="Pfam" id="PF17964">
    <property type="entry name" value="Big_10"/>
    <property type="match status" value="1"/>
</dbReference>
<keyword evidence="6 7" id="KW-0961">Cell wall biogenesis/degradation</keyword>
<comment type="pathway">
    <text evidence="1 7">Cell wall biogenesis; peptidoglycan biosynthesis.</text>
</comment>
<protein>
    <recommendedName>
        <fullName evidence="9">L,D-TPase catalytic domain-containing protein</fullName>
    </recommendedName>
</protein>
<feature type="transmembrane region" description="Helical" evidence="8">
    <location>
        <begin position="12"/>
        <end position="30"/>
    </location>
</feature>
<dbReference type="Proteomes" id="UP000465609">
    <property type="component" value="Plasmid pJCM15296"/>
</dbReference>
<dbReference type="Gene3D" id="2.40.440.10">
    <property type="entry name" value="L,D-transpeptidase catalytic domain-like"/>
    <property type="match status" value="1"/>
</dbReference>
<evidence type="ECO:0000256" key="1">
    <source>
        <dbReference type="ARBA" id="ARBA00004752"/>
    </source>
</evidence>
<evidence type="ECO:0000313" key="11">
    <source>
        <dbReference type="Proteomes" id="UP000465609"/>
    </source>
</evidence>
<evidence type="ECO:0000313" key="10">
    <source>
        <dbReference type="EMBL" id="BBX88120.1"/>
    </source>
</evidence>
<evidence type="ECO:0000256" key="7">
    <source>
        <dbReference type="PROSITE-ProRule" id="PRU01373"/>
    </source>
</evidence>
<dbReference type="CDD" id="cd16913">
    <property type="entry name" value="YkuD_like"/>
    <property type="match status" value="1"/>
</dbReference>
<dbReference type="PANTHER" id="PTHR30582">
    <property type="entry name" value="L,D-TRANSPEPTIDASE"/>
    <property type="match status" value="1"/>
</dbReference>
<feature type="domain" description="L,D-TPase catalytic" evidence="9">
    <location>
        <begin position="257"/>
        <end position="392"/>
    </location>
</feature>
<keyword evidence="11" id="KW-1185">Reference proteome</keyword>
<proteinExistence type="predicted"/>
<evidence type="ECO:0000256" key="8">
    <source>
        <dbReference type="SAM" id="Phobius"/>
    </source>
</evidence>
<name>A0ABN5Z1U5_9MYCO</name>
<dbReference type="Pfam" id="PF03734">
    <property type="entry name" value="YkuD"/>
    <property type="match status" value="1"/>
</dbReference>
<dbReference type="RefSeq" id="WP_110917513.1">
    <property type="nucleotide sequence ID" value="NZ_AP022578.1"/>
</dbReference>
<dbReference type="EMBL" id="AP022578">
    <property type="protein sequence ID" value="BBX88120.1"/>
    <property type="molecule type" value="Genomic_DNA"/>
</dbReference>
<dbReference type="Gene3D" id="2.60.40.3710">
    <property type="match status" value="1"/>
</dbReference>
<keyword evidence="10" id="KW-0614">Plasmid</keyword>
<keyword evidence="2" id="KW-0808">Transferase</keyword>
<evidence type="ECO:0000256" key="2">
    <source>
        <dbReference type="ARBA" id="ARBA00022679"/>
    </source>
</evidence>
<dbReference type="InterPro" id="IPR041280">
    <property type="entry name" value="Big_10"/>
</dbReference>
<evidence type="ECO:0000256" key="4">
    <source>
        <dbReference type="ARBA" id="ARBA00022984"/>
    </source>
</evidence>
<dbReference type="InterPro" id="IPR050979">
    <property type="entry name" value="LD-transpeptidase"/>
</dbReference>
<dbReference type="PROSITE" id="PS52029">
    <property type="entry name" value="LD_TPASE"/>
    <property type="match status" value="1"/>
</dbReference>
<keyword evidence="3 7" id="KW-0133">Cell shape</keyword>
<accession>A0ABN5Z1U5</accession>
<reference evidence="10 11" key="1">
    <citation type="journal article" date="2019" name="Emerg. Microbes Infect.">
        <title>Comprehensive subspecies identification of 175 nontuberculous mycobacteria species based on 7547 genomic profiles.</title>
        <authorList>
            <person name="Matsumoto Y."/>
            <person name="Kinjo T."/>
            <person name="Motooka D."/>
            <person name="Nabeya D."/>
            <person name="Jung N."/>
            <person name="Uechi K."/>
            <person name="Horii T."/>
            <person name="Iida T."/>
            <person name="Fujita J."/>
            <person name="Nakamura S."/>
        </authorList>
    </citation>
    <scope>NUCLEOTIDE SEQUENCE [LARGE SCALE GENOMIC DNA]</scope>
    <source>
        <strain evidence="10 11">JCM 15296</strain>
        <plasmid evidence="10">pJCM15296</plasmid>
    </source>
</reference>
<keyword evidence="8" id="KW-1133">Transmembrane helix</keyword>
<evidence type="ECO:0000259" key="9">
    <source>
        <dbReference type="PROSITE" id="PS52029"/>
    </source>
</evidence>
<dbReference type="PANTHER" id="PTHR30582:SF2">
    <property type="entry name" value="L,D-TRANSPEPTIDASE YCIB-RELATED"/>
    <property type="match status" value="1"/>
</dbReference>
<evidence type="ECO:0000256" key="5">
    <source>
        <dbReference type="ARBA" id="ARBA00023315"/>
    </source>
</evidence>
<evidence type="ECO:0000256" key="3">
    <source>
        <dbReference type="ARBA" id="ARBA00022960"/>
    </source>
</evidence>
<dbReference type="InterPro" id="IPR038063">
    <property type="entry name" value="Transpep_catalytic_dom"/>
</dbReference>
<feature type="active site" description="Nucleophile" evidence="7">
    <location>
        <position position="368"/>
    </location>
</feature>
<dbReference type="SUPFAM" id="SSF141523">
    <property type="entry name" value="L,D-transpeptidase catalytic domain-like"/>
    <property type="match status" value="1"/>
</dbReference>
<gene>
    <name evidence="10" type="ORF">MAUB_63210</name>
</gene>
<organism evidence="10 11">
    <name type="scientific">Mycolicibacterium aubagnense</name>
    <dbReference type="NCBI Taxonomy" id="319707"/>
    <lineage>
        <taxon>Bacteria</taxon>
        <taxon>Bacillati</taxon>
        <taxon>Actinomycetota</taxon>
        <taxon>Actinomycetes</taxon>
        <taxon>Mycobacteriales</taxon>
        <taxon>Mycobacteriaceae</taxon>
        <taxon>Mycolicibacterium</taxon>
    </lineage>
</organism>
<feature type="active site" description="Proton donor/acceptor" evidence="7">
    <location>
        <position position="350"/>
    </location>
</feature>
<geneLocation type="plasmid" evidence="10 11">
    <name>pJCM15296</name>
</geneLocation>
<keyword evidence="8" id="KW-0472">Membrane</keyword>
<keyword evidence="8" id="KW-0812">Transmembrane</keyword>